<dbReference type="Proteomes" id="UP001180020">
    <property type="component" value="Unassembled WGS sequence"/>
</dbReference>
<organism evidence="1 2">
    <name type="scientific">Acorus calamus</name>
    <name type="common">Sweet flag</name>
    <dbReference type="NCBI Taxonomy" id="4465"/>
    <lineage>
        <taxon>Eukaryota</taxon>
        <taxon>Viridiplantae</taxon>
        <taxon>Streptophyta</taxon>
        <taxon>Embryophyta</taxon>
        <taxon>Tracheophyta</taxon>
        <taxon>Spermatophyta</taxon>
        <taxon>Magnoliopsida</taxon>
        <taxon>Liliopsida</taxon>
        <taxon>Acoraceae</taxon>
        <taxon>Acorus</taxon>
    </lineage>
</organism>
<gene>
    <name evidence="1" type="ORF">QJS10_CPA16g00723</name>
</gene>
<protein>
    <submittedName>
        <fullName evidence="1">Uncharacterized protein</fullName>
    </submittedName>
</protein>
<evidence type="ECO:0000313" key="2">
    <source>
        <dbReference type="Proteomes" id="UP001180020"/>
    </source>
</evidence>
<reference evidence="1" key="1">
    <citation type="journal article" date="2023" name="Nat. Commun.">
        <title>Diploid and tetraploid genomes of Acorus and the evolution of monocots.</title>
        <authorList>
            <person name="Ma L."/>
            <person name="Liu K.W."/>
            <person name="Li Z."/>
            <person name="Hsiao Y.Y."/>
            <person name="Qi Y."/>
            <person name="Fu T."/>
            <person name="Tang G.D."/>
            <person name="Zhang D."/>
            <person name="Sun W.H."/>
            <person name="Liu D.K."/>
            <person name="Li Y."/>
            <person name="Chen G.Z."/>
            <person name="Liu X.D."/>
            <person name="Liao X.Y."/>
            <person name="Jiang Y.T."/>
            <person name="Yu X."/>
            <person name="Hao Y."/>
            <person name="Huang J."/>
            <person name="Zhao X.W."/>
            <person name="Ke S."/>
            <person name="Chen Y.Y."/>
            <person name="Wu W.L."/>
            <person name="Hsu J.L."/>
            <person name="Lin Y.F."/>
            <person name="Huang M.D."/>
            <person name="Li C.Y."/>
            <person name="Huang L."/>
            <person name="Wang Z.W."/>
            <person name="Zhao X."/>
            <person name="Zhong W.Y."/>
            <person name="Peng D.H."/>
            <person name="Ahmad S."/>
            <person name="Lan S."/>
            <person name="Zhang J.S."/>
            <person name="Tsai W.C."/>
            <person name="Van de Peer Y."/>
            <person name="Liu Z.J."/>
        </authorList>
    </citation>
    <scope>NUCLEOTIDE SEQUENCE</scope>
    <source>
        <strain evidence="1">CP</strain>
    </source>
</reference>
<proteinExistence type="predicted"/>
<dbReference type="AlphaFoldDB" id="A0AAV9D048"/>
<sequence>MFAHADRPASAYHRVGNLASLIGGKEKPARHEDVPDICGFGVKNLEQFERAMDEDTLYKVIFIHDGYWKPVKSAYGQKYGKGDNSHKP</sequence>
<accession>A0AAV9D048</accession>
<reference evidence="1" key="2">
    <citation type="submission" date="2023-06" db="EMBL/GenBank/DDBJ databases">
        <authorList>
            <person name="Ma L."/>
            <person name="Liu K.-W."/>
            <person name="Li Z."/>
            <person name="Hsiao Y.-Y."/>
            <person name="Qi Y."/>
            <person name="Fu T."/>
            <person name="Tang G."/>
            <person name="Zhang D."/>
            <person name="Sun W.-H."/>
            <person name="Liu D.-K."/>
            <person name="Li Y."/>
            <person name="Chen G.-Z."/>
            <person name="Liu X.-D."/>
            <person name="Liao X.-Y."/>
            <person name="Jiang Y.-T."/>
            <person name="Yu X."/>
            <person name="Hao Y."/>
            <person name="Huang J."/>
            <person name="Zhao X.-W."/>
            <person name="Ke S."/>
            <person name="Chen Y.-Y."/>
            <person name="Wu W.-L."/>
            <person name="Hsu J.-L."/>
            <person name="Lin Y.-F."/>
            <person name="Huang M.-D."/>
            <person name="Li C.-Y."/>
            <person name="Huang L."/>
            <person name="Wang Z.-W."/>
            <person name="Zhao X."/>
            <person name="Zhong W.-Y."/>
            <person name="Peng D.-H."/>
            <person name="Ahmad S."/>
            <person name="Lan S."/>
            <person name="Zhang J.-S."/>
            <person name="Tsai W.-C."/>
            <person name="Van De Peer Y."/>
            <person name="Liu Z.-J."/>
        </authorList>
    </citation>
    <scope>NUCLEOTIDE SEQUENCE</scope>
    <source>
        <strain evidence="1">CP</strain>
        <tissue evidence="1">Leaves</tissue>
    </source>
</reference>
<comment type="caution">
    <text evidence="1">The sequence shown here is derived from an EMBL/GenBank/DDBJ whole genome shotgun (WGS) entry which is preliminary data.</text>
</comment>
<evidence type="ECO:0000313" key="1">
    <source>
        <dbReference type="EMBL" id="KAK1294114.1"/>
    </source>
</evidence>
<dbReference type="EMBL" id="JAUJYO010000016">
    <property type="protein sequence ID" value="KAK1294114.1"/>
    <property type="molecule type" value="Genomic_DNA"/>
</dbReference>
<keyword evidence="2" id="KW-1185">Reference proteome</keyword>
<name>A0AAV9D048_ACOCL</name>